<dbReference type="SUPFAM" id="SSF56024">
    <property type="entry name" value="Phospholipase D/nuclease"/>
    <property type="match status" value="2"/>
</dbReference>
<feature type="domain" description="PLD phosphodiesterase" evidence="1">
    <location>
        <begin position="47"/>
        <end position="74"/>
    </location>
</feature>
<dbReference type="SMART" id="SM00155">
    <property type="entry name" value="PLDc"/>
    <property type="match status" value="2"/>
</dbReference>
<keyword evidence="3" id="KW-1185">Reference proteome</keyword>
<dbReference type="InterPro" id="IPR001736">
    <property type="entry name" value="PLipase_D/transphosphatidylase"/>
</dbReference>
<dbReference type="PANTHER" id="PTHR21248">
    <property type="entry name" value="CARDIOLIPIN SYNTHASE"/>
    <property type="match status" value="1"/>
</dbReference>
<dbReference type="Pfam" id="PF00614">
    <property type="entry name" value="PLDc"/>
    <property type="match status" value="1"/>
</dbReference>
<proteinExistence type="predicted"/>
<dbReference type="Pfam" id="PF13091">
    <property type="entry name" value="PLDc_2"/>
    <property type="match status" value="1"/>
</dbReference>
<feature type="domain" description="PLD phosphodiesterase" evidence="1">
    <location>
        <begin position="235"/>
        <end position="262"/>
    </location>
</feature>
<evidence type="ECO:0000313" key="3">
    <source>
        <dbReference type="Proteomes" id="UP000832011"/>
    </source>
</evidence>
<dbReference type="InterPro" id="IPR025202">
    <property type="entry name" value="PLD-like_dom"/>
</dbReference>
<accession>A0ABY4DXX1</accession>
<evidence type="ECO:0000313" key="2">
    <source>
        <dbReference type="EMBL" id="UOO88373.1"/>
    </source>
</evidence>
<dbReference type="Proteomes" id="UP000832011">
    <property type="component" value="Chromosome"/>
</dbReference>
<name>A0ABY4DXX1_9NEIS</name>
<dbReference type="PANTHER" id="PTHR21248:SF22">
    <property type="entry name" value="PHOSPHOLIPASE D"/>
    <property type="match status" value="1"/>
</dbReference>
<organism evidence="2 3">
    <name type="scientific">Vitreoscilla massiliensis</name>
    <dbReference type="NCBI Taxonomy" id="1689272"/>
    <lineage>
        <taxon>Bacteria</taxon>
        <taxon>Pseudomonadati</taxon>
        <taxon>Pseudomonadota</taxon>
        <taxon>Betaproteobacteria</taxon>
        <taxon>Neisseriales</taxon>
        <taxon>Neisseriaceae</taxon>
        <taxon>Vitreoscilla</taxon>
    </lineage>
</organism>
<dbReference type="Gene3D" id="3.30.870.10">
    <property type="entry name" value="Endonuclease Chain A"/>
    <property type="match status" value="2"/>
</dbReference>
<dbReference type="RefSeq" id="WP_244796683.1">
    <property type="nucleotide sequence ID" value="NZ_CP091511.1"/>
</dbReference>
<dbReference type="PROSITE" id="PS50035">
    <property type="entry name" value="PLD"/>
    <property type="match status" value="2"/>
</dbReference>
<protein>
    <submittedName>
        <fullName evidence="2">Phospholipase D-like domain-containing protein</fullName>
    </submittedName>
</protein>
<gene>
    <name evidence="2" type="ORF">LVJ82_12935</name>
</gene>
<evidence type="ECO:0000259" key="1">
    <source>
        <dbReference type="PROSITE" id="PS50035"/>
    </source>
</evidence>
<reference evidence="2 3" key="1">
    <citation type="journal article" date="2022" name="Res Sq">
        <title>Evolution of multicellular longitudinally dividing oral cavity symbionts (Neisseriaceae).</title>
        <authorList>
            <person name="Nyongesa S."/>
            <person name="Weber P."/>
            <person name="Bernet E."/>
            <person name="Pullido F."/>
            <person name="Nieckarz M."/>
            <person name="Delaby M."/>
            <person name="Nieves C."/>
            <person name="Viehboeck T."/>
            <person name="Krause N."/>
            <person name="Rivera-Millot A."/>
            <person name="Nakamura A."/>
            <person name="Vischer N."/>
            <person name="VanNieuwenhze M."/>
            <person name="Brun Y."/>
            <person name="Cava F."/>
            <person name="Bulgheresi S."/>
            <person name="Veyrier F."/>
        </authorList>
    </citation>
    <scope>NUCLEOTIDE SEQUENCE [LARGE SCALE GENOMIC DNA]</scope>
    <source>
        <strain evidence="2 3">SN4</strain>
    </source>
</reference>
<dbReference type="EMBL" id="CP091511">
    <property type="protein sequence ID" value="UOO88373.1"/>
    <property type="molecule type" value="Genomic_DNA"/>
</dbReference>
<sequence length="322" mass="36418">MRCEILADSVGSAQFFSTPWCERLKKQGVLIHQSLSIGLIKAILVRSDLRNHRKLLVVDEHIAYTGSYNLVDPKVFKQGAGVGQWVDVMLRVQGPVVIQLLAMFYADVAVENRQNFADIQALWRERWPYVESVGLQAASACSVLQTIPSSPDQNHYVFYDTLICALHQAQREIVLTTPYFVPDEALMLALTATARRGVSVTLIVPQKVDSFLVRYASQASYRLLLQSEVKIALFTGGLLHTKSVVVDGEFALFGTVNMDMRSFYLNLELTMALYSKAEIHALSLQQQAYLRDCIYIDATRWQQRSVWRTLLENTVRLMSPLL</sequence>